<accession>A0AA38XZH6</accession>
<organism evidence="2 3">
    <name type="scientific">Knufia peltigerae</name>
    <dbReference type="NCBI Taxonomy" id="1002370"/>
    <lineage>
        <taxon>Eukaryota</taxon>
        <taxon>Fungi</taxon>
        <taxon>Dikarya</taxon>
        <taxon>Ascomycota</taxon>
        <taxon>Pezizomycotina</taxon>
        <taxon>Eurotiomycetes</taxon>
        <taxon>Chaetothyriomycetidae</taxon>
        <taxon>Chaetothyriales</taxon>
        <taxon>Trichomeriaceae</taxon>
        <taxon>Knufia</taxon>
    </lineage>
</organism>
<dbReference type="InterPro" id="IPR025714">
    <property type="entry name" value="Methyltranfer_dom"/>
</dbReference>
<dbReference type="Proteomes" id="UP001172681">
    <property type="component" value="Unassembled WGS sequence"/>
</dbReference>
<dbReference type="Gene3D" id="3.40.50.150">
    <property type="entry name" value="Vaccinia Virus protein VP39"/>
    <property type="match status" value="1"/>
</dbReference>
<comment type="caution">
    <text evidence="2">The sequence shown here is derived from an EMBL/GenBank/DDBJ whole genome shotgun (WGS) entry which is preliminary data.</text>
</comment>
<proteinExistence type="predicted"/>
<dbReference type="PANTHER" id="PTHR43591:SF24">
    <property type="entry name" value="2-METHOXY-6-POLYPRENYL-1,4-BENZOQUINOL METHYLASE, MITOCHONDRIAL"/>
    <property type="match status" value="1"/>
</dbReference>
<dbReference type="SUPFAM" id="SSF53335">
    <property type="entry name" value="S-adenosyl-L-methionine-dependent methyltransferases"/>
    <property type="match status" value="1"/>
</dbReference>
<dbReference type="GO" id="GO:0008168">
    <property type="term" value="F:methyltransferase activity"/>
    <property type="evidence" value="ECO:0007669"/>
    <property type="project" value="TreeGrafter"/>
</dbReference>
<name>A0AA38XZH6_9EURO</name>
<dbReference type="EMBL" id="JAPDRN010000064">
    <property type="protein sequence ID" value="KAJ9630150.1"/>
    <property type="molecule type" value="Genomic_DNA"/>
</dbReference>
<dbReference type="Pfam" id="PF13847">
    <property type="entry name" value="Methyltransf_31"/>
    <property type="match status" value="1"/>
</dbReference>
<dbReference type="InterPro" id="IPR029063">
    <property type="entry name" value="SAM-dependent_MTases_sf"/>
</dbReference>
<dbReference type="CDD" id="cd02440">
    <property type="entry name" value="AdoMet_MTases"/>
    <property type="match status" value="1"/>
</dbReference>
<evidence type="ECO:0000313" key="2">
    <source>
        <dbReference type="EMBL" id="KAJ9630150.1"/>
    </source>
</evidence>
<sequence length="279" mass="30748">MTTTNTVPPSKHKYAQGHSASVVASHLSRTVENSASFLIPHLRPDSIIVDLGCGPGTITQGFCSFVPRGRVLGLDSSDAVLEQARSLISGSSSEHSNLTFKAADITDRLPFDDASVDVVYTHQTLLHIPSPISVIREAFRILRPGGMLAMREADHVSIAPESPLLEQYWRHVFESIREMGAQGEGCGRRLHLWAQEAGFERNKMQVGAGATVYTAPDESKWWAGVHIGRLGGEIGEKLLQNKTVQNQQEIEDIKTALKTWGDHHEAWYGLMQGEVICWK</sequence>
<evidence type="ECO:0000259" key="1">
    <source>
        <dbReference type="Pfam" id="PF13847"/>
    </source>
</evidence>
<evidence type="ECO:0000313" key="3">
    <source>
        <dbReference type="Proteomes" id="UP001172681"/>
    </source>
</evidence>
<keyword evidence="3" id="KW-1185">Reference proteome</keyword>
<dbReference type="PANTHER" id="PTHR43591">
    <property type="entry name" value="METHYLTRANSFERASE"/>
    <property type="match status" value="1"/>
</dbReference>
<feature type="domain" description="Methyltransferase" evidence="1">
    <location>
        <begin position="46"/>
        <end position="157"/>
    </location>
</feature>
<protein>
    <recommendedName>
        <fullName evidence="1">Methyltransferase domain-containing protein</fullName>
    </recommendedName>
</protein>
<gene>
    <name evidence="2" type="ORF">H2204_008655</name>
</gene>
<dbReference type="AlphaFoldDB" id="A0AA38XZH6"/>
<reference evidence="2" key="1">
    <citation type="submission" date="2022-10" db="EMBL/GenBank/DDBJ databases">
        <title>Culturing micro-colonial fungi from biological soil crusts in the Mojave desert and describing Neophaeococcomyces mojavensis, and introducing the new genera and species Taxawa tesnikishii.</title>
        <authorList>
            <person name="Kurbessoian T."/>
            <person name="Stajich J.E."/>
        </authorList>
    </citation>
    <scope>NUCLEOTIDE SEQUENCE</scope>
    <source>
        <strain evidence="2">TK_35</strain>
    </source>
</reference>